<evidence type="ECO:0000313" key="2">
    <source>
        <dbReference type="Proteomes" id="UP000242015"/>
    </source>
</evidence>
<sequence length="82" mass="8954">MYKTVELEVDGFEVGGYHSEDACSGITVVFPTKNNVAGVAQMGVRRAPVRQIFYDRYTGRITRLTPSHCAAEVCSGSGRLKV</sequence>
<protein>
    <submittedName>
        <fullName evidence="1">Uncharacterized protein</fullName>
    </submittedName>
</protein>
<reference evidence="1 2" key="1">
    <citation type="submission" date="2017-04" db="EMBL/GenBank/DDBJ databases">
        <title>Novel microbial lineages endemic to geothermal iron-oxide mats fill important gaps in the evolutionary history of Archaea.</title>
        <authorList>
            <person name="Jay Z.J."/>
            <person name="Beam J.P."/>
            <person name="Dlakic M."/>
            <person name="Rusch D.B."/>
            <person name="Kozubal M.A."/>
            <person name="Inskeep W.P."/>
        </authorList>
    </citation>
    <scope>NUCLEOTIDE SEQUENCE [LARGE SCALE GENOMIC DNA]</scope>
    <source>
        <strain evidence="1">BE_D</strain>
    </source>
</reference>
<organism evidence="1 2">
    <name type="scientific">Candidatus Marsarchaeota G2 archaeon BE_D</name>
    <dbReference type="NCBI Taxonomy" id="1978158"/>
    <lineage>
        <taxon>Archaea</taxon>
        <taxon>Candidatus Marsarchaeota</taxon>
        <taxon>Candidatus Marsarchaeota group 2</taxon>
    </lineage>
</organism>
<comment type="caution">
    <text evidence="1">The sequence shown here is derived from an EMBL/GenBank/DDBJ whole genome shotgun (WGS) entry which is preliminary data.</text>
</comment>
<dbReference type="AlphaFoldDB" id="A0A2R6C986"/>
<proteinExistence type="predicted"/>
<name>A0A2R6C986_9ARCH</name>
<evidence type="ECO:0000313" key="1">
    <source>
        <dbReference type="EMBL" id="PSO07459.1"/>
    </source>
</evidence>
<dbReference type="Proteomes" id="UP000242015">
    <property type="component" value="Unassembled WGS sequence"/>
</dbReference>
<dbReference type="EMBL" id="NEXF01000247">
    <property type="protein sequence ID" value="PSO07459.1"/>
    <property type="molecule type" value="Genomic_DNA"/>
</dbReference>
<gene>
    <name evidence="1" type="ORF">B9Q04_10770</name>
</gene>
<accession>A0A2R6C986</accession>